<sequence length="250" mass="27229">MQQEIPLSGGNASAGVVRVGETVRKPWTEHSPGVLDYMRILRARGIDLPAPLGQDSQGRMMTEFVVGPLAMHDAPLTGLQFARVGAMVRAIHDASRGLDADALGLGPALIPVAGADLVCHGDLTPWNLLTGERWVFIDWDGAAASTRVWDLAYSAQAFTLNDATSDPDRAAEDLQAFVRGYEADAALRTELADVLSRRAWAMHDLLETAHRDGREPWGSMYTDFHGAHWRGVARYLDEHAAIWAHALATL</sequence>
<dbReference type="SUPFAM" id="SSF56112">
    <property type="entry name" value="Protein kinase-like (PK-like)"/>
    <property type="match status" value="1"/>
</dbReference>
<evidence type="ECO:0000313" key="2">
    <source>
        <dbReference type="EMBL" id="KJL27738.1"/>
    </source>
</evidence>
<reference evidence="2 3" key="1">
    <citation type="submission" date="2015-02" db="EMBL/GenBank/DDBJ databases">
        <title>Draft genome sequences of ten Microbacterium spp. with emphasis on heavy metal contaminated environments.</title>
        <authorList>
            <person name="Corretto E."/>
        </authorList>
    </citation>
    <scope>NUCLEOTIDE SEQUENCE [LARGE SCALE GENOMIC DNA]</scope>
    <source>
        <strain evidence="2 3">BEL4b</strain>
    </source>
</reference>
<organism evidence="2 3">
    <name type="scientific">Microbacterium oxydans</name>
    <dbReference type="NCBI Taxonomy" id="82380"/>
    <lineage>
        <taxon>Bacteria</taxon>
        <taxon>Bacillati</taxon>
        <taxon>Actinomycetota</taxon>
        <taxon>Actinomycetes</taxon>
        <taxon>Micrococcales</taxon>
        <taxon>Microbacteriaceae</taxon>
        <taxon>Microbacterium</taxon>
    </lineage>
</organism>
<dbReference type="Gene3D" id="3.90.1200.10">
    <property type="match status" value="1"/>
</dbReference>
<evidence type="ECO:0000313" key="3">
    <source>
        <dbReference type="Proteomes" id="UP000033640"/>
    </source>
</evidence>
<dbReference type="InterPro" id="IPR011009">
    <property type="entry name" value="Kinase-like_dom_sf"/>
</dbReference>
<feature type="domain" description="Aminoglycoside phosphotransferase" evidence="1">
    <location>
        <begin position="107"/>
        <end position="182"/>
    </location>
</feature>
<name>A0A0F0L3M8_9MICO</name>
<dbReference type="AlphaFoldDB" id="A0A0F0L3M8"/>
<gene>
    <name evidence="2" type="ORF">RS83_02791</name>
</gene>
<keyword evidence="2" id="KW-0808">Transferase</keyword>
<dbReference type="OrthoDB" id="236897at2"/>
<dbReference type="GO" id="GO:0016740">
    <property type="term" value="F:transferase activity"/>
    <property type="evidence" value="ECO:0007669"/>
    <property type="project" value="UniProtKB-KW"/>
</dbReference>
<evidence type="ECO:0000259" key="1">
    <source>
        <dbReference type="Pfam" id="PF01636"/>
    </source>
</evidence>
<dbReference type="Proteomes" id="UP000033640">
    <property type="component" value="Unassembled WGS sequence"/>
</dbReference>
<dbReference type="InterPro" id="IPR002575">
    <property type="entry name" value="Aminoglycoside_PTrfase"/>
</dbReference>
<dbReference type="PATRIC" id="fig|82380.11.peg.2827"/>
<dbReference type="PROSITE" id="PS50096">
    <property type="entry name" value="IQ"/>
    <property type="match status" value="1"/>
</dbReference>
<protein>
    <submittedName>
        <fullName evidence="2">Phosphotransferase enzyme family protein</fullName>
    </submittedName>
</protein>
<dbReference type="Pfam" id="PF01636">
    <property type="entry name" value="APH"/>
    <property type="match status" value="1"/>
</dbReference>
<dbReference type="RefSeq" id="WP_045280108.1">
    <property type="nucleotide sequence ID" value="NZ_JYIW01000026.1"/>
</dbReference>
<comment type="caution">
    <text evidence="2">The sequence shown here is derived from an EMBL/GenBank/DDBJ whole genome shotgun (WGS) entry which is preliminary data.</text>
</comment>
<proteinExistence type="predicted"/>
<accession>A0A0F0L3M8</accession>
<dbReference type="EMBL" id="JYIW01000026">
    <property type="protein sequence ID" value="KJL27738.1"/>
    <property type="molecule type" value="Genomic_DNA"/>
</dbReference>